<dbReference type="Proteomes" id="UP000046393">
    <property type="component" value="Unplaced"/>
</dbReference>
<keyword evidence="2" id="KW-0808">Transferase</keyword>
<dbReference type="Pfam" id="PF04970">
    <property type="entry name" value="LRAT"/>
    <property type="match status" value="1"/>
</dbReference>
<dbReference type="WBParaSite" id="SMUV_0000769701-mRNA-1">
    <property type="protein sequence ID" value="SMUV_0000769701-mRNA-1"/>
    <property type="gene ID" value="SMUV_0000769701"/>
</dbReference>
<proteinExistence type="inferred from homology"/>
<dbReference type="InterPro" id="IPR051496">
    <property type="entry name" value="H-rev107_PLA/AT"/>
</dbReference>
<dbReference type="GO" id="GO:0016410">
    <property type="term" value="F:N-acyltransferase activity"/>
    <property type="evidence" value="ECO:0007669"/>
    <property type="project" value="TreeGrafter"/>
</dbReference>
<keyword evidence="3" id="KW-0378">Hydrolase</keyword>
<reference evidence="8" key="1">
    <citation type="submission" date="2017-02" db="UniProtKB">
        <authorList>
            <consortium name="WormBaseParasite"/>
        </authorList>
    </citation>
    <scope>IDENTIFICATION</scope>
</reference>
<organism evidence="7 8">
    <name type="scientific">Syphacia muris</name>
    <dbReference type="NCBI Taxonomy" id="451379"/>
    <lineage>
        <taxon>Eukaryota</taxon>
        <taxon>Metazoa</taxon>
        <taxon>Ecdysozoa</taxon>
        <taxon>Nematoda</taxon>
        <taxon>Chromadorea</taxon>
        <taxon>Rhabditida</taxon>
        <taxon>Spirurina</taxon>
        <taxon>Oxyuridomorpha</taxon>
        <taxon>Oxyuroidea</taxon>
        <taxon>Oxyuridae</taxon>
        <taxon>Syphacia</taxon>
    </lineage>
</organism>
<evidence type="ECO:0000256" key="1">
    <source>
        <dbReference type="ARBA" id="ARBA00007824"/>
    </source>
</evidence>
<dbReference type="PROSITE" id="PS51934">
    <property type="entry name" value="LRAT"/>
    <property type="match status" value="1"/>
</dbReference>
<keyword evidence="5" id="KW-1133">Transmembrane helix</keyword>
<evidence type="ECO:0000256" key="2">
    <source>
        <dbReference type="ARBA" id="ARBA00022679"/>
    </source>
</evidence>
<dbReference type="GO" id="GO:0008970">
    <property type="term" value="F:phospholipase A1 activity"/>
    <property type="evidence" value="ECO:0007669"/>
    <property type="project" value="TreeGrafter"/>
</dbReference>
<feature type="transmembrane region" description="Helical" evidence="5">
    <location>
        <begin position="165"/>
        <end position="191"/>
    </location>
</feature>
<comment type="similarity">
    <text evidence="1">Belongs to the H-rev107 family.</text>
</comment>
<dbReference type="Gene3D" id="3.90.1720.10">
    <property type="entry name" value="endopeptidase domain like (from Nostoc punctiforme)"/>
    <property type="match status" value="1"/>
</dbReference>
<protein>
    <submittedName>
        <fullName evidence="8">LRAT domain-containing protein</fullName>
    </submittedName>
</protein>
<evidence type="ECO:0000256" key="4">
    <source>
        <dbReference type="ARBA" id="ARBA00023098"/>
    </source>
</evidence>
<name>A0A0N5ASD7_9BILA</name>
<keyword evidence="7" id="KW-1185">Reference proteome</keyword>
<dbReference type="GO" id="GO:0005737">
    <property type="term" value="C:cytoplasm"/>
    <property type="evidence" value="ECO:0007669"/>
    <property type="project" value="TreeGrafter"/>
</dbReference>
<accession>A0A0N5ASD7</accession>
<dbReference type="GO" id="GO:0070292">
    <property type="term" value="P:N-acylphosphatidylethanolamine metabolic process"/>
    <property type="evidence" value="ECO:0007669"/>
    <property type="project" value="TreeGrafter"/>
</dbReference>
<sequence length="203" mass="22907">MYPNQLTTDWIRWNELRPYLEMGDLVEFNRSVGRGKHRIYAHWAVVVANLSNTIYVAHLSLGDDDFKIADNKNPFVCLTSKIFNANKAEIRRDELSLVARGDLCRINNSMDARNCPFPPEIIVERANVELGAGGYNLLFNNCEHFAKYCRYGIRESKQAVILESVFFASLGLLVASSVPVALVAGCTPYAVQHIRTLLEKKQA</sequence>
<dbReference type="GO" id="GO:0004623">
    <property type="term" value="F:phospholipase A2 activity"/>
    <property type="evidence" value="ECO:0007669"/>
    <property type="project" value="TreeGrafter"/>
</dbReference>
<feature type="domain" description="LRAT" evidence="6">
    <location>
        <begin position="32"/>
        <end position="158"/>
    </location>
</feature>
<evidence type="ECO:0000256" key="3">
    <source>
        <dbReference type="ARBA" id="ARBA00022801"/>
    </source>
</evidence>
<evidence type="ECO:0000313" key="7">
    <source>
        <dbReference type="Proteomes" id="UP000046393"/>
    </source>
</evidence>
<evidence type="ECO:0000259" key="6">
    <source>
        <dbReference type="PROSITE" id="PS51934"/>
    </source>
</evidence>
<dbReference type="STRING" id="451379.A0A0N5ASD7"/>
<keyword evidence="4" id="KW-0443">Lipid metabolism</keyword>
<dbReference type="InterPro" id="IPR007053">
    <property type="entry name" value="LRAT_dom"/>
</dbReference>
<dbReference type="AlphaFoldDB" id="A0A0N5ASD7"/>
<keyword evidence="5" id="KW-0812">Transmembrane</keyword>
<evidence type="ECO:0000256" key="5">
    <source>
        <dbReference type="SAM" id="Phobius"/>
    </source>
</evidence>
<evidence type="ECO:0000313" key="8">
    <source>
        <dbReference type="WBParaSite" id="SMUV_0000769701-mRNA-1"/>
    </source>
</evidence>
<dbReference type="PANTHER" id="PTHR13943">
    <property type="entry name" value="HRAS-LIKE SUPPRESSOR - RELATED"/>
    <property type="match status" value="1"/>
</dbReference>
<keyword evidence="5" id="KW-0472">Membrane</keyword>
<dbReference type="PANTHER" id="PTHR13943:SF77">
    <property type="entry name" value="LRAT DOMAIN-CONTAINING PROTEIN"/>
    <property type="match status" value="1"/>
</dbReference>